<comment type="caution">
    <text evidence="2">The sequence shown here is derived from an EMBL/GenBank/DDBJ whole genome shotgun (WGS) entry which is preliminary data.</text>
</comment>
<reference evidence="2 3" key="1">
    <citation type="submission" date="2019-03" db="EMBL/GenBank/DDBJ databases">
        <title>Genomic Encyclopedia of Type Strains, Phase IV (KMG-IV): sequencing the most valuable type-strain genomes for metagenomic binning, comparative biology and taxonomic classification.</title>
        <authorList>
            <person name="Goeker M."/>
        </authorList>
    </citation>
    <scope>NUCLEOTIDE SEQUENCE [LARGE SCALE GENOMIC DNA]</scope>
    <source>
        <strain evidence="2 3">DSM 100309</strain>
    </source>
</reference>
<organism evidence="2 3">
    <name type="scientific">Sulfurirhabdus autotrophica</name>
    <dbReference type="NCBI Taxonomy" id="1706046"/>
    <lineage>
        <taxon>Bacteria</taxon>
        <taxon>Pseudomonadati</taxon>
        <taxon>Pseudomonadota</taxon>
        <taxon>Betaproteobacteria</taxon>
        <taxon>Nitrosomonadales</taxon>
        <taxon>Sulfuricellaceae</taxon>
        <taxon>Sulfurirhabdus</taxon>
    </lineage>
</organism>
<proteinExistence type="predicted"/>
<dbReference type="AlphaFoldDB" id="A0A4R3YH85"/>
<evidence type="ECO:0000313" key="2">
    <source>
        <dbReference type="EMBL" id="TCV90334.1"/>
    </source>
</evidence>
<protein>
    <submittedName>
        <fullName evidence="2">Dienelactone hydrolase</fullName>
    </submittedName>
</protein>
<evidence type="ECO:0000313" key="3">
    <source>
        <dbReference type="Proteomes" id="UP000295367"/>
    </source>
</evidence>
<dbReference type="InterPro" id="IPR000073">
    <property type="entry name" value="AB_hydrolase_1"/>
</dbReference>
<evidence type="ECO:0000259" key="1">
    <source>
        <dbReference type="Pfam" id="PF00561"/>
    </source>
</evidence>
<sequence>MINIKVNVYLLLLFAGFSLLPSISKAQIVDLNITSKITATADYREGKTGFPAVILIHGFLQTRESPTIRRLADELASNGYTTLSPTLTLGITKRAQSLGCEAIHKHIMEDDKKEISLWVEWLNSKKQKNIVLIGHSRANNVILSYLNETPDQSVKKGILISLPDDDFTSTAQDRQKMVAFAKQNLKNSPNTLAPYKIAFCDKYMATPESYLSFFGYSRNVVLNSIKTSKKPIEVILGNKDERMMKDWPDQVKESGASISVINDANHFFSDQAEFELNDVVMKSLRSLQVRR</sequence>
<dbReference type="EMBL" id="SMCO01000001">
    <property type="protein sequence ID" value="TCV90334.1"/>
    <property type="molecule type" value="Genomic_DNA"/>
</dbReference>
<feature type="domain" description="AB hydrolase-1" evidence="1">
    <location>
        <begin position="51"/>
        <end position="174"/>
    </location>
</feature>
<dbReference type="OrthoDB" id="9780765at2"/>
<dbReference type="Proteomes" id="UP000295367">
    <property type="component" value="Unassembled WGS sequence"/>
</dbReference>
<name>A0A4R3YH85_9PROT</name>
<dbReference type="RefSeq" id="WP_124947715.1">
    <property type="nucleotide sequence ID" value="NZ_SMCO01000001.1"/>
</dbReference>
<keyword evidence="3" id="KW-1185">Reference proteome</keyword>
<dbReference type="InterPro" id="IPR029058">
    <property type="entry name" value="AB_hydrolase_fold"/>
</dbReference>
<dbReference type="Gene3D" id="3.40.50.1820">
    <property type="entry name" value="alpha/beta hydrolase"/>
    <property type="match status" value="1"/>
</dbReference>
<gene>
    <name evidence="2" type="ORF">EDC63_101304</name>
</gene>
<accession>A0A4R3YH85</accession>
<dbReference type="SUPFAM" id="SSF53474">
    <property type="entry name" value="alpha/beta-Hydrolases"/>
    <property type="match status" value="1"/>
</dbReference>
<dbReference type="GO" id="GO:0016787">
    <property type="term" value="F:hydrolase activity"/>
    <property type="evidence" value="ECO:0007669"/>
    <property type="project" value="UniProtKB-KW"/>
</dbReference>
<dbReference type="Pfam" id="PF00561">
    <property type="entry name" value="Abhydrolase_1"/>
    <property type="match status" value="1"/>
</dbReference>
<keyword evidence="2" id="KW-0378">Hydrolase</keyword>